<feature type="compositionally biased region" description="Polar residues" evidence="1">
    <location>
        <begin position="348"/>
        <end position="358"/>
    </location>
</feature>
<dbReference type="KEGG" id="nja:NSJP_1869"/>
<evidence type="ECO:0000313" key="3">
    <source>
        <dbReference type="EMBL" id="SLM48041.1"/>
    </source>
</evidence>
<feature type="compositionally biased region" description="Low complexity" evidence="1">
    <location>
        <begin position="323"/>
        <end position="347"/>
    </location>
</feature>
<protein>
    <submittedName>
        <fullName evidence="3">Uncharacterized protein</fullName>
    </submittedName>
</protein>
<proteinExistence type="predicted"/>
<reference evidence="3 4" key="1">
    <citation type="submission" date="2017-03" db="EMBL/GenBank/DDBJ databases">
        <authorList>
            <person name="Afonso C.L."/>
            <person name="Miller P.J."/>
            <person name="Scott M.A."/>
            <person name="Spackman E."/>
            <person name="Goraichik I."/>
            <person name="Dimitrov K.M."/>
            <person name="Suarez D.L."/>
            <person name="Swayne D.E."/>
        </authorList>
    </citation>
    <scope>NUCLEOTIDE SEQUENCE [LARGE SCALE GENOMIC DNA]</scope>
    <source>
        <strain evidence="3">Genome sequencing of Nitrospira japonica strain NJ11</strain>
    </source>
</reference>
<feature type="compositionally biased region" description="Basic and acidic residues" evidence="1">
    <location>
        <begin position="1"/>
        <end position="19"/>
    </location>
</feature>
<name>A0A1W1I543_9BACT</name>
<feature type="region of interest" description="Disordered" evidence="1">
    <location>
        <begin position="263"/>
        <end position="360"/>
    </location>
</feature>
<evidence type="ECO:0000313" key="4">
    <source>
        <dbReference type="Proteomes" id="UP000192042"/>
    </source>
</evidence>
<dbReference type="Proteomes" id="UP000192042">
    <property type="component" value="Chromosome I"/>
</dbReference>
<sequence length="448" mass="46280">MISMKGDRHDMDRSGDRRAIPVRLPADPPVHDRHRGGAILALSLYLLMIGVMAWVWAVTPAFALVSATGYVRVATDSSKLLYLGANRAALLSTVAQAAAVTSPASVAVRLVTGPIGWAALGVSVGLALYQMHYSDTELQAVKQAAAPSNLQSGTGVVLPNGAALEAAQSCLYPSCTAGQAQIVTVAIPGKTQATCGLNVQPVAFPLPWFSNLGEAWNSGRNSCVQTFRYVYDGSSATNLVRSGVGVATAQQIQDYVAALPASDPKSIESNTTPLGQGASATPAATTTSTAVSPTEIPTTVKPIGQVTSTDAVVDPNAPKPAGTQTVPATQTSTSTTTTTTNPDGSTTEATQESASVSCSGADHDARSFGSVLQAHITTWQGSGMLSAVSLLQTLAWPEALPTITFTSTMWGTHQVDFNQWAAVFTVLRTLTIAGAGFAAYRIIFVGGA</sequence>
<accession>A0A1W1I543</accession>
<keyword evidence="2" id="KW-1133">Transmembrane helix</keyword>
<evidence type="ECO:0000256" key="1">
    <source>
        <dbReference type="SAM" id="MobiDB-lite"/>
    </source>
</evidence>
<keyword evidence="2" id="KW-0472">Membrane</keyword>
<feature type="transmembrane region" description="Helical" evidence="2">
    <location>
        <begin position="38"/>
        <end position="57"/>
    </location>
</feature>
<feature type="region of interest" description="Disordered" evidence="1">
    <location>
        <begin position="1"/>
        <end position="26"/>
    </location>
</feature>
<organism evidence="3 4">
    <name type="scientific">Nitrospira japonica</name>
    <dbReference type="NCBI Taxonomy" id="1325564"/>
    <lineage>
        <taxon>Bacteria</taxon>
        <taxon>Pseudomonadati</taxon>
        <taxon>Nitrospirota</taxon>
        <taxon>Nitrospiria</taxon>
        <taxon>Nitrospirales</taxon>
        <taxon>Nitrospiraceae</taxon>
        <taxon>Nitrospira</taxon>
    </lineage>
</organism>
<dbReference type="STRING" id="1325564.NSJP_1869"/>
<keyword evidence="4" id="KW-1185">Reference proteome</keyword>
<evidence type="ECO:0000256" key="2">
    <source>
        <dbReference type="SAM" id="Phobius"/>
    </source>
</evidence>
<keyword evidence="2" id="KW-0812">Transmembrane</keyword>
<dbReference type="AlphaFoldDB" id="A0A1W1I543"/>
<dbReference type="EMBL" id="LT828648">
    <property type="protein sequence ID" value="SLM48041.1"/>
    <property type="molecule type" value="Genomic_DNA"/>
</dbReference>
<gene>
    <name evidence="3" type="ORF">NSJP_1869</name>
</gene>
<feature type="compositionally biased region" description="Low complexity" evidence="1">
    <location>
        <begin position="278"/>
        <end position="294"/>
    </location>
</feature>